<dbReference type="InterPro" id="IPR002937">
    <property type="entry name" value="Amino_oxidase"/>
</dbReference>
<dbReference type="Pfam" id="PF01593">
    <property type="entry name" value="Amino_oxidase"/>
    <property type="match status" value="1"/>
</dbReference>
<reference evidence="4" key="1">
    <citation type="journal article" date="2019" name="Int. J. Syst. Evol. Microbiol.">
        <title>Halobacteriovorax valvorus sp. nov., a novel prokaryotic predator isolated from coastal seawater of China.</title>
        <authorList>
            <person name="Chen M.-X."/>
        </authorList>
    </citation>
    <scope>NUCLEOTIDE SEQUENCE [LARGE SCALE GENOMIC DNA]</scope>
    <source>
        <strain evidence="4">BL9</strain>
    </source>
</reference>
<dbReference type="PANTHER" id="PTHR46313:SF3">
    <property type="entry name" value="PROLYCOPENE ISOMERASE, CHLOROPLASTIC"/>
    <property type="match status" value="1"/>
</dbReference>
<dbReference type="InterPro" id="IPR036188">
    <property type="entry name" value="FAD/NAD-bd_sf"/>
</dbReference>
<proteinExistence type="predicted"/>
<feature type="domain" description="Amine oxidase" evidence="2">
    <location>
        <begin position="14"/>
        <end position="455"/>
    </location>
</feature>
<organism evidence="3 4">
    <name type="scientific">Halobacteriovorax vibrionivorans</name>
    <dbReference type="NCBI Taxonomy" id="2152716"/>
    <lineage>
        <taxon>Bacteria</taxon>
        <taxon>Pseudomonadati</taxon>
        <taxon>Bdellovibrionota</taxon>
        <taxon>Bacteriovoracia</taxon>
        <taxon>Bacteriovoracales</taxon>
        <taxon>Halobacteriovoraceae</taxon>
        <taxon>Halobacteriovorax</taxon>
    </lineage>
</organism>
<keyword evidence="1" id="KW-0472">Membrane</keyword>
<keyword evidence="1" id="KW-1133">Transmembrane helix</keyword>
<keyword evidence="4" id="KW-1185">Reference proteome</keyword>
<dbReference type="SUPFAM" id="SSF51905">
    <property type="entry name" value="FAD/NAD(P)-binding domain"/>
    <property type="match status" value="1"/>
</dbReference>
<dbReference type="EMBL" id="QDKL01000003">
    <property type="protein sequence ID" value="RZF20778.1"/>
    <property type="molecule type" value="Genomic_DNA"/>
</dbReference>
<evidence type="ECO:0000313" key="3">
    <source>
        <dbReference type="EMBL" id="RZF20778.1"/>
    </source>
</evidence>
<protein>
    <submittedName>
        <fullName evidence="3">NAD(P)/FAD-dependent oxidoreductase</fullName>
    </submittedName>
</protein>
<evidence type="ECO:0000256" key="1">
    <source>
        <dbReference type="SAM" id="Phobius"/>
    </source>
</evidence>
<evidence type="ECO:0000259" key="2">
    <source>
        <dbReference type="Pfam" id="PF01593"/>
    </source>
</evidence>
<dbReference type="Gene3D" id="3.50.50.60">
    <property type="entry name" value="FAD/NAD(P)-binding domain"/>
    <property type="match status" value="2"/>
</dbReference>
<gene>
    <name evidence="3" type="ORF">DAY19_12390</name>
</gene>
<dbReference type="Proteomes" id="UP000443582">
    <property type="component" value="Unassembled WGS sequence"/>
</dbReference>
<dbReference type="PANTHER" id="PTHR46313">
    <property type="match status" value="1"/>
</dbReference>
<feature type="transmembrane region" description="Helical" evidence="1">
    <location>
        <begin position="7"/>
        <end position="27"/>
    </location>
</feature>
<evidence type="ECO:0000313" key="4">
    <source>
        <dbReference type="Proteomes" id="UP000443582"/>
    </source>
</evidence>
<dbReference type="RefSeq" id="WP_115362931.1">
    <property type="nucleotide sequence ID" value="NZ_QDKL01000003.1"/>
</dbReference>
<accession>A0ABY0IFB3</accession>
<name>A0ABY0IFB3_9BACT</name>
<dbReference type="InterPro" id="IPR045892">
    <property type="entry name" value="CrtISO-like"/>
</dbReference>
<comment type="caution">
    <text evidence="3">The sequence shown here is derived from an EMBL/GenBank/DDBJ whole genome shotgun (WGS) entry which is preliminary data.</text>
</comment>
<sequence length="462" mass="52656">MTQKYDVIVIGAGMSGLAASIRLAMFGKKVVCLEKHSISGGLNSYYRRGKRNFDVGLHALTNFAQRGERGKPLTKLLKQLRIPWKELELIEQKQSKIIFPDTTLTFNNDFATLVQDIAEKFPTHIDEFNLFVEHIKDFNEVALTNETFMAKDVARKYIKNEKLISMIFAPLLIYGSAWEDDMDFSQFVIMFKSIYLEGFARPDGGVRKIINLLLDKYKDLGGELRFRAGVQSINTQNDKVTSVTLENGEVLECEKVISSMGHPETMSITQGQTSQKIEVGPMTFCETILCLDERPKDFDMNDTILFYNEREDYQYRAPSDFIDDKSAVICFPNNFADDDNNEGLIRLTYMANYEKWKELVNTDRKAYLAKKNEIYEQSLKTLKTIYPNAKLDVKFKDVFTPHTIERYTGHMRGCVYGSTQKLRDGRTPVNGLFLCGTDQGFLGIIGSMLSGISMANLHGLME</sequence>
<keyword evidence="1" id="KW-0812">Transmembrane</keyword>